<dbReference type="InterPro" id="IPR025841">
    <property type="entry name" value="CP_ATPgrasp_2"/>
</dbReference>
<evidence type="ECO:0000259" key="1">
    <source>
        <dbReference type="Pfam" id="PF04168"/>
    </source>
</evidence>
<dbReference type="Gene3D" id="3.40.50.11290">
    <property type="match status" value="1"/>
</dbReference>
<dbReference type="AlphaFoldDB" id="F6EMC4"/>
<dbReference type="EMBL" id="CP002786">
    <property type="protein sequence ID" value="AEF40284.1"/>
    <property type="molecule type" value="Genomic_DNA"/>
</dbReference>
<dbReference type="KEGG" id="asd:AS9A_1835"/>
<dbReference type="OrthoDB" id="9803842at2"/>
<dbReference type="RefSeq" id="WP_013806633.1">
    <property type="nucleotide sequence ID" value="NC_015564.1"/>
</dbReference>
<evidence type="ECO:0000259" key="2">
    <source>
        <dbReference type="Pfam" id="PF14403"/>
    </source>
</evidence>
<dbReference type="Pfam" id="PF14403">
    <property type="entry name" value="CP_ATPgrasp_2"/>
    <property type="match status" value="1"/>
</dbReference>
<proteinExistence type="predicted"/>
<dbReference type="Proteomes" id="UP000009235">
    <property type="component" value="Chromosome"/>
</dbReference>
<dbReference type="eggNOG" id="COG2307">
    <property type="taxonomic scope" value="Bacteria"/>
</dbReference>
<dbReference type="HOGENOM" id="CLU_013951_0_0_11"/>
<protein>
    <submittedName>
        <fullName evidence="3">Uncharacterized protein</fullName>
    </submittedName>
</protein>
<dbReference type="PANTHER" id="PTHR34595">
    <property type="entry name" value="BLR5612 PROTEIN"/>
    <property type="match status" value="1"/>
</dbReference>
<dbReference type="Pfam" id="PF04168">
    <property type="entry name" value="Alpha-E"/>
    <property type="match status" value="1"/>
</dbReference>
<gene>
    <name evidence="3" type="ordered locus">AS9A_1835</name>
</gene>
<evidence type="ECO:0000313" key="4">
    <source>
        <dbReference type="Proteomes" id="UP000009235"/>
    </source>
</evidence>
<feature type="domain" description="DUF403" evidence="1">
    <location>
        <begin position="497"/>
        <end position="817"/>
    </location>
</feature>
<reference evidence="3 4" key="1">
    <citation type="journal article" date="2011" name="J. Bacteriol.">
        <title>Complete genome sequence of Amycolicicoccus subflavus DQS3-9A1T, an actinomycete isolated from crude oil-polluted soil.</title>
        <authorList>
            <person name="Cai M."/>
            <person name="Chen W.M."/>
            <person name="Nie Y."/>
            <person name="Chi C.Q."/>
            <person name="Wang Y.N."/>
            <person name="Tang Y.Q."/>
            <person name="Li G.Y."/>
            <person name="Wu X.L."/>
        </authorList>
    </citation>
    <scope>NUCLEOTIDE SEQUENCE [LARGE SCALE GENOMIC DNA]</scope>
    <source>
        <strain evidence="4">DSM 45089 / DQS3-9A1</strain>
    </source>
</reference>
<organism evidence="3 4">
    <name type="scientific">Hoyosella subflava (strain DSM 45089 / JCM 17490 / NBRC 109087 / DQS3-9A1)</name>
    <name type="common">Amycolicicoccus subflavus</name>
    <dbReference type="NCBI Taxonomy" id="443218"/>
    <lineage>
        <taxon>Bacteria</taxon>
        <taxon>Bacillati</taxon>
        <taxon>Actinomycetota</taxon>
        <taxon>Actinomycetes</taxon>
        <taxon>Mycobacteriales</taxon>
        <taxon>Hoyosellaceae</taxon>
        <taxon>Hoyosella</taxon>
    </lineage>
</organism>
<name>F6EMC4_HOYSD</name>
<accession>F6EMC4</accession>
<sequence length="846" mass="90986">MAGEGLAPTDGLSEDRRELNEADSILALGGEGLRRLRGRVRRLVANDGITFEAENSAWNLDPIPLVVSAKEWNRLEAAMAQRARLLDALLTDLYGEQSVVSRGLLPPEMVYGHRGYLRGAHAAFTANVRALFLHSADLARLPGGEFAVITDHAQAPLGVGYALADRKVLSRAMPQLYQKAMPRPLSAFVQVMRVALASVAPGHISDPLVAILSPGPESPASFDHAFLASVLGYPLVESTDLTVRDGRLWMRALGKRLPIDVVVRFVDSAATDPLDQRSASRTGVAGLTEMARRGVVSIVNPVGCGVVENVALGSYLPQISRALIDEDLLLESVPGWWAGTSDGLSYISDHLPNLLLENIRTGESYVGSDLSRAQREELTQRIGSDDWQWCAQERPDYEREPIVTGAGGVSTAPVTLRLFSVAQRAGYTTMAGGFAYVPIEQSAGVTVPGIGAAKDIWVQADKRGEGTHPGAAGELPDSFPDLIAAQHGLPWEGVSSPRVLSDLFWLGRYAEHAEDTARLLNAVRERYQDYRFRPWLPGSGSLGVLVSALATVADSQSGASLVAADSVTDATADASFALAEMRSLTGDGERAGSLAYSVRHLESAARGVRDQLSVDTWMVLTGVREAISEFCEDESKDPVVMAAAHTAVLHGMLALAGLGAESMVRDPGWYLLDIGRRIERGLQLTRLIGASLTKQLAAAEERAVIESVLLACESSVMYRRRQHGVVRVAPMAELLVFDGSNPRSLIYQLERLQSDFAGLPEETVPVKVTRLITDLITHIRRADPSNLGATDEEGHRTVLRSLMHAIGTGLGELSEIVESSLLAPPVDMQPLWGSAERAEFPGGVTA</sequence>
<keyword evidence="4" id="KW-1185">Reference proteome</keyword>
<dbReference type="STRING" id="443218.AS9A_1835"/>
<dbReference type="InterPro" id="IPR051680">
    <property type="entry name" value="ATP-dep_Glu-Cys_Ligase-2"/>
</dbReference>
<dbReference type="SUPFAM" id="SSF56059">
    <property type="entry name" value="Glutathione synthetase ATP-binding domain-like"/>
    <property type="match status" value="1"/>
</dbReference>
<dbReference type="eggNOG" id="COG2308">
    <property type="taxonomic scope" value="Bacteria"/>
</dbReference>
<feature type="domain" description="Circularly permuted ATP-grasp type 2" evidence="2">
    <location>
        <begin position="64"/>
        <end position="437"/>
    </location>
</feature>
<dbReference type="InterPro" id="IPR007296">
    <property type="entry name" value="DUF403"/>
</dbReference>
<evidence type="ECO:0000313" key="3">
    <source>
        <dbReference type="EMBL" id="AEF40284.1"/>
    </source>
</evidence>
<dbReference type="PANTHER" id="PTHR34595:SF2">
    <property type="entry name" value="BLR2978 PROTEIN"/>
    <property type="match status" value="1"/>
</dbReference>